<gene>
    <name evidence="1" type="ORF">S01H4_66369</name>
</gene>
<evidence type="ECO:0000313" key="1">
    <source>
        <dbReference type="EMBL" id="GAH22972.1"/>
    </source>
</evidence>
<sequence>MTRVPFMIQHDTAYTFQLFKQPDEMITQNKIATSIGAVPISIFCKSQLISGDA</sequence>
<protein>
    <submittedName>
        <fullName evidence="1">Uncharacterized protein</fullName>
    </submittedName>
</protein>
<name>X1DS48_9ZZZZ</name>
<reference evidence="1" key="1">
    <citation type="journal article" date="2014" name="Front. Microbiol.">
        <title>High frequency of phylogenetically diverse reductive dehalogenase-homologous genes in deep subseafloor sedimentary metagenomes.</title>
        <authorList>
            <person name="Kawai M."/>
            <person name="Futagami T."/>
            <person name="Toyoda A."/>
            <person name="Takaki Y."/>
            <person name="Nishi S."/>
            <person name="Hori S."/>
            <person name="Arai W."/>
            <person name="Tsubouchi T."/>
            <person name="Morono Y."/>
            <person name="Uchiyama I."/>
            <person name="Ito T."/>
            <person name="Fujiyama A."/>
            <person name="Inagaki F."/>
            <person name="Takami H."/>
        </authorList>
    </citation>
    <scope>NUCLEOTIDE SEQUENCE</scope>
    <source>
        <strain evidence="1">Expedition CK06-06</strain>
    </source>
</reference>
<comment type="caution">
    <text evidence="1">The sequence shown here is derived from an EMBL/GenBank/DDBJ whole genome shotgun (WGS) entry which is preliminary data.</text>
</comment>
<organism evidence="1">
    <name type="scientific">marine sediment metagenome</name>
    <dbReference type="NCBI Taxonomy" id="412755"/>
    <lineage>
        <taxon>unclassified sequences</taxon>
        <taxon>metagenomes</taxon>
        <taxon>ecological metagenomes</taxon>
    </lineage>
</organism>
<dbReference type="AlphaFoldDB" id="X1DS48"/>
<dbReference type="EMBL" id="BART01041076">
    <property type="protein sequence ID" value="GAH22972.1"/>
    <property type="molecule type" value="Genomic_DNA"/>
</dbReference>
<proteinExistence type="predicted"/>
<accession>X1DS48</accession>